<evidence type="ECO:0000313" key="1">
    <source>
        <dbReference type="EMBL" id="SMO90602.1"/>
    </source>
</evidence>
<reference evidence="1 2" key="1">
    <citation type="submission" date="2017-05" db="EMBL/GenBank/DDBJ databases">
        <authorList>
            <person name="Varghese N."/>
            <person name="Submissions S."/>
        </authorList>
    </citation>
    <scope>NUCLEOTIDE SEQUENCE [LARGE SCALE GENOMIC DNA]</scope>
    <source>
        <strain evidence="1 2">DSM 100094</strain>
    </source>
</reference>
<protein>
    <submittedName>
        <fullName evidence="1">Uncharacterized protein</fullName>
    </submittedName>
</protein>
<sequence>MSNAEKAVAYLSITYSVAVDNDYAIWRAFKNQY</sequence>
<keyword evidence="2" id="KW-1185">Reference proteome</keyword>
<gene>
    <name evidence="1" type="ORF">SAMN06265221_11798</name>
</gene>
<dbReference type="EMBL" id="FXTK01000017">
    <property type="protein sequence ID" value="SMO90602.1"/>
    <property type="molecule type" value="Genomic_DNA"/>
</dbReference>
<organism evidence="1 2">
    <name type="scientific">Paracoccus laeviglucosivorans</name>
    <dbReference type="NCBI Taxonomy" id="1197861"/>
    <lineage>
        <taxon>Bacteria</taxon>
        <taxon>Pseudomonadati</taxon>
        <taxon>Pseudomonadota</taxon>
        <taxon>Alphaproteobacteria</taxon>
        <taxon>Rhodobacterales</taxon>
        <taxon>Paracoccaceae</taxon>
        <taxon>Paracoccus</taxon>
    </lineage>
</organism>
<name>A0A521F333_9RHOB</name>
<dbReference type="Proteomes" id="UP000319014">
    <property type="component" value="Unassembled WGS sequence"/>
</dbReference>
<evidence type="ECO:0000313" key="2">
    <source>
        <dbReference type="Proteomes" id="UP000319014"/>
    </source>
</evidence>
<dbReference type="AlphaFoldDB" id="A0A521F333"/>
<accession>A0A521F333</accession>
<proteinExistence type="predicted"/>